<dbReference type="AlphaFoldDB" id="K7F0V0"/>
<evidence type="ECO:0000313" key="2">
    <source>
        <dbReference type="Proteomes" id="UP000007267"/>
    </source>
</evidence>
<name>K7F0V0_PELSI</name>
<sequence length="91" mass="10600">MPQIQHFRGPLTQRRIVRETLDTHGFAWDHVNDGSISRFQEFRTILQLLTRSTINLLFQFSKFASNVSSVAIQYRGITSTNLAWVVQDDYL</sequence>
<reference evidence="2" key="2">
    <citation type="journal article" date="2013" name="Nat. Genet.">
        <title>The draft genomes of soft-shell turtle and green sea turtle yield insights into the development and evolution of the turtle-specific body plan.</title>
        <authorList>
            <person name="Wang Z."/>
            <person name="Pascual-Anaya J."/>
            <person name="Zadissa A."/>
            <person name="Li W."/>
            <person name="Niimura Y."/>
            <person name="Huang Z."/>
            <person name="Li C."/>
            <person name="White S."/>
            <person name="Xiong Z."/>
            <person name="Fang D."/>
            <person name="Wang B."/>
            <person name="Ming Y."/>
            <person name="Chen Y."/>
            <person name="Zheng Y."/>
            <person name="Kuraku S."/>
            <person name="Pignatelli M."/>
            <person name="Herrero J."/>
            <person name="Beal K."/>
            <person name="Nozawa M."/>
            <person name="Li Q."/>
            <person name="Wang J."/>
            <person name="Zhang H."/>
            <person name="Yu L."/>
            <person name="Shigenobu S."/>
            <person name="Wang J."/>
            <person name="Liu J."/>
            <person name="Flicek P."/>
            <person name="Searle S."/>
            <person name="Wang J."/>
            <person name="Kuratani S."/>
            <person name="Yin Y."/>
            <person name="Aken B."/>
            <person name="Zhang G."/>
            <person name="Irie N."/>
        </authorList>
    </citation>
    <scope>NUCLEOTIDE SEQUENCE [LARGE SCALE GENOMIC DNA]</scope>
    <source>
        <strain evidence="2">Daiwa-1</strain>
    </source>
</reference>
<evidence type="ECO:0000313" key="1">
    <source>
        <dbReference type="Ensembl" id="ENSPSIP00000001660.1"/>
    </source>
</evidence>
<reference evidence="1" key="3">
    <citation type="submission" date="2025-08" db="UniProtKB">
        <authorList>
            <consortium name="Ensembl"/>
        </authorList>
    </citation>
    <scope>IDENTIFICATION</scope>
</reference>
<dbReference type="HOGENOM" id="CLU_2426470_0_0_1"/>
<reference evidence="2" key="1">
    <citation type="submission" date="2011-10" db="EMBL/GenBank/DDBJ databases">
        <authorList>
            <consortium name="Soft-shell Turtle Genome Consortium"/>
        </authorList>
    </citation>
    <scope>NUCLEOTIDE SEQUENCE [LARGE SCALE GENOMIC DNA]</scope>
    <source>
        <strain evidence="2">Daiwa-1</strain>
    </source>
</reference>
<dbReference type="eggNOG" id="ENOG502SUUX">
    <property type="taxonomic scope" value="Eukaryota"/>
</dbReference>
<dbReference type="EMBL" id="AGCU01132433">
    <property type="status" value="NOT_ANNOTATED_CDS"/>
    <property type="molecule type" value="Genomic_DNA"/>
</dbReference>
<dbReference type="GeneTree" id="ENSGT00940000171801"/>
<reference evidence="1" key="4">
    <citation type="submission" date="2025-09" db="UniProtKB">
        <authorList>
            <consortium name="Ensembl"/>
        </authorList>
    </citation>
    <scope>IDENTIFICATION</scope>
</reference>
<accession>K7F0V0</accession>
<dbReference type="OMA" id="HVNDGSI"/>
<proteinExistence type="predicted"/>
<organism evidence="1 2">
    <name type="scientific">Pelodiscus sinensis</name>
    <name type="common">Chinese softshell turtle</name>
    <name type="synonym">Trionyx sinensis</name>
    <dbReference type="NCBI Taxonomy" id="13735"/>
    <lineage>
        <taxon>Eukaryota</taxon>
        <taxon>Metazoa</taxon>
        <taxon>Chordata</taxon>
        <taxon>Craniata</taxon>
        <taxon>Vertebrata</taxon>
        <taxon>Euteleostomi</taxon>
        <taxon>Archelosauria</taxon>
        <taxon>Testudinata</taxon>
        <taxon>Testudines</taxon>
        <taxon>Cryptodira</taxon>
        <taxon>Trionychia</taxon>
        <taxon>Trionychidae</taxon>
        <taxon>Pelodiscus</taxon>
    </lineage>
</organism>
<dbReference type="STRING" id="13735.ENSPSIP00000001660"/>
<dbReference type="Ensembl" id="ENSPSIT00000001665.1">
    <property type="protein sequence ID" value="ENSPSIP00000001660.1"/>
    <property type="gene ID" value="ENSPSIG00000001665.1"/>
</dbReference>
<protein>
    <submittedName>
        <fullName evidence="1">Uncharacterized protein</fullName>
    </submittedName>
</protein>
<keyword evidence="2" id="KW-1185">Reference proteome</keyword>
<dbReference type="Proteomes" id="UP000007267">
    <property type="component" value="Unassembled WGS sequence"/>
</dbReference>